<name>A0A1A6XP13_STEMA</name>
<dbReference type="AlphaFoldDB" id="A0A1A6XP13"/>
<dbReference type="EMBL" id="LYVJ01000015">
    <property type="protein sequence ID" value="OBU64356.1"/>
    <property type="molecule type" value="Genomic_DNA"/>
</dbReference>
<dbReference type="RefSeq" id="WP_065200523.1">
    <property type="nucleotide sequence ID" value="NZ_LYVJ01000015.1"/>
</dbReference>
<reference evidence="1 2" key="1">
    <citation type="submission" date="2016-05" db="EMBL/GenBank/DDBJ databases">
        <title>Draft Genome Sequences of Stenotrophomonas maltophilia Strains Sm32COP, Sm41DVV, Sm46PAILV, SmF3, SmF22, SmSOFb1 and SmCVFa1, Isolated from Different Manures, in France.</title>
        <authorList>
            <person name="Nazaret S."/>
            <person name="Bodilis J."/>
        </authorList>
    </citation>
    <scope>NUCLEOTIDE SEQUENCE [LARGE SCALE GENOMIC DNA]</scope>
    <source>
        <strain evidence="1 2">Sm46PAILV</strain>
    </source>
</reference>
<gene>
    <name evidence="1" type="ORF">A9K58_17345</name>
</gene>
<evidence type="ECO:0000313" key="1">
    <source>
        <dbReference type="EMBL" id="OBU64356.1"/>
    </source>
</evidence>
<protein>
    <submittedName>
        <fullName evidence="1">Uncharacterized protein</fullName>
    </submittedName>
</protein>
<organism evidence="1 2">
    <name type="scientific">Stenotrophomonas maltophilia</name>
    <name type="common">Pseudomonas maltophilia</name>
    <name type="synonym">Xanthomonas maltophilia</name>
    <dbReference type="NCBI Taxonomy" id="40324"/>
    <lineage>
        <taxon>Bacteria</taxon>
        <taxon>Pseudomonadati</taxon>
        <taxon>Pseudomonadota</taxon>
        <taxon>Gammaproteobacteria</taxon>
        <taxon>Lysobacterales</taxon>
        <taxon>Lysobacteraceae</taxon>
        <taxon>Stenotrophomonas</taxon>
        <taxon>Stenotrophomonas maltophilia group</taxon>
    </lineage>
</organism>
<accession>A0A1A6XP13</accession>
<evidence type="ECO:0000313" key="2">
    <source>
        <dbReference type="Proteomes" id="UP000092256"/>
    </source>
</evidence>
<dbReference type="Proteomes" id="UP000092256">
    <property type="component" value="Unassembled WGS sequence"/>
</dbReference>
<proteinExistence type="predicted"/>
<comment type="caution">
    <text evidence="1">The sequence shown here is derived from an EMBL/GenBank/DDBJ whole genome shotgun (WGS) entry which is preliminary data.</text>
</comment>
<sequence length="63" mass="6406">MATLSLGVRQSTPTVAADSLNAKVVSDLGAARLLQSADEAEHYAGQLLEAAKQLRAAQQGAAA</sequence>